<keyword evidence="11" id="KW-1185">Reference proteome</keyword>
<feature type="transmembrane region" description="Helical" evidence="8">
    <location>
        <begin position="340"/>
        <end position="362"/>
    </location>
</feature>
<comment type="subcellular location">
    <subcellularLocation>
        <location evidence="1 8">Membrane</location>
        <topology evidence="1 8">Multi-pass membrane protein</topology>
    </subcellularLocation>
</comment>
<evidence type="ECO:0000313" key="10">
    <source>
        <dbReference type="EMBL" id="KAG8495441.1"/>
    </source>
</evidence>
<keyword evidence="7 8" id="KW-0472">Membrane</keyword>
<evidence type="ECO:0000256" key="2">
    <source>
        <dbReference type="ARBA" id="ARBA00006939"/>
    </source>
</evidence>
<comment type="caution">
    <text evidence="8">Lacks conserved residue(s) required for the propagation of feature annotation.</text>
</comment>
<dbReference type="PANTHER" id="PTHR11040:SF44">
    <property type="entry name" value="PROTEIN ZNTC-RELATED"/>
    <property type="match status" value="1"/>
</dbReference>
<dbReference type="InterPro" id="IPR004698">
    <property type="entry name" value="Zn/Fe_permease_fun/pln"/>
</dbReference>
<keyword evidence="4 8" id="KW-0812">Transmembrane</keyword>
<keyword evidence="3 8" id="KW-0813">Transport</keyword>
<protein>
    <submittedName>
        <fullName evidence="10">Uncharacterized protein</fullName>
    </submittedName>
</protein>
<evidence type="ECO:0000256" key="3">
    <source>
        <dbReference type="ARBA" id="ARBA00022448"/>
    </source>
</evidence>
<dbReference type="AlphaFoldDB" id="A0A8J6D556"/>
<feature type="transmembrane region" description="Helical" evidence="8">
    <location>
        <begin position="71"/>
        <end position="90"/>
    </location>
</feature>
<evidence type="ECO:0000313" key="11">
    <source>
        <dbReference type="Proteomes" id="UP000701853"/>
    </source>
</evidence>
<dbReference type="Pfam" id="PF02535">
    <property type="entry name" value="Zip"/>
    <property type="match status" value="1"/>
</dbReference>
<reference evidence="10 11" key="1">
    <citation type="journal article" date="2021" name="bioRxiv">
        <title>The Gossypium anomalum genome as a resource for cotton improvement and evolutionary analysis of hybrid incompatibility.</title>
        <authorList>
            <person name="Grover C.E."/>
            <person name="Yuan D."/>
            <person name="Arick M.A."/>
            <person name="Miller E.R."/>
            <person name="Hu G."/>
            <person name="Peterson D.G."/>
            <person name="Wendel J.F."/>
            <person name="Udall J.A."/>
        </authorList>
    </citation>
    <scope>NUCLEOTIDE SEQUENCE [LARGE SCALE GENOMIC DNA]</scope>
    <source>
        <strain evidence="10">JFW-Udall</strain>
        <tissue evidence="10">Leaf</tissue>
    </source>
</reference>
<organism evidence="10 11">
    <name type="scientific">Gossypium anomalum</name>
    <dbReference type="NCBI Taxonomy" id="47600"/>
    <lineage>
        <taxon>Eukaryota</taxon>
        <taxon>Viridiplantae</taxon>
        <taxon>Streptophyta</taxon>
        <taxon>Embryophyta</taxon>
        <taxon>Tracheophyta</taxon>
        <taxon>Spermatophyta</taxon>
        <taxon>Magnoliopsida</taxon>
        <taxon>eudicotyledons</taxon>
        <taxon>Gunneridae</taxon>
        <taxon>Pentapetalae</taxon>
        <taxon>rosids</taxon>
        <taxon>malvids</taxon>
        <taxon>Malvales</taxon>
        <taxon>Malvaceae</taxon>
        <taxon>Malvoideae</taxon>
        <taxon>Gossypium</taxon>
    </lineage>
</organism>
<evidence type="ECO:0000256" key="8">
    <source>
        <dbReference type="RuleBase" id="RU362088"/>
    </source>
</evidence>
<dbReference type="EMBL" id="JAHUZN010000005">
    <property type="protein sequence ID" value="KAG8495441.1"/>
    <property type="molecule type" value="Genomic_DNA"/>
</dbReference>
<evidence type="ECO:0000256" key="5">
    <source>
        <dbReference type="ARBA" id="ARBA00022989"/>
    </source>
</evidence>
<evidence type="ECO:0000256" key="6">
    <source>
        <dbReference type="ARBA" id="ARBA00023065"/>
    </source>
</evidence>
<gene>
    <name evidence="10" type="ORF">CXB51_013132</name>
</gene>
<keyword evidence="6 8" id="KW-0406">Ion transport</keyword>
<dbReference type="NCBIfam" id="TIGR00820">
    <property type="entry name" value="zip"/>
    <property type="match status" value="1"/>
</dbReference>
<proteinExistence type="inferred from homology"/>
<dbReference type="InterPro" id="IPR003689">
    <property type="entry name" value="ZIP"/>
</dbReference>
<evidence type="ECO:0000256" key="9">
    <source>
        <dbReference type="SAM" id="MobiDB-lite"/>
    </source>
</evidence>
<accession>A0A8J6D556</accession>
<dbReference type="PANTHER" id="PTHR11040">
    <property type="entry name" value="ZINC/IRON TRANSPORTER"/>
    <property type="match status" value="1"/>
</dbReference>
<feature type="transmembrane region" description="Helical" evidence="8">
    <location>
        <begin position="413"/>
        <end position="432"/>
    </location>
</feature>
<comment type="caution">
    <text evidence="10">The sequence shown here is derived from an EMBL/GenBank/DDBJ whole genome shotgun (WGS) entry which is preliminary data.</text>
</comment>
<feature type="transmembrane region" description="Helical" evidence="8">
    <location>
        <begin position="382"/>
        <end position="401"/>
    </location>
</feature>
<feature type="compositionally biased region" description="Basic and acidic residues" evidence="9">
    <location>
        <begin position="262"/>
        <end position="271"/>
    </location>
</feature>
<dbReference type="GO" id="GO:0005385">
    <property type="term" value="F:zinc ion transmembrane transporter activity"/>
    <property type="evidence" value="ECO:0007669"/>
    <property type="project" value="InterPro"/>
</dbReference>
<evidence type="ECO:0000256" key="1">
    <source>
        <dbReference type="ARBA" id="ARBA00004141"/>
    </source>
</evidence>
<evidence type="ECO:0000256" key="7">
    <source>
        <dbReference type="ARBA" id="ARBA00023136"/>
    </source>
</evidence>
<sequence length="433" mass="46415">MFFIEDIWPLCCVDSFGSKASMYVYEYYLIGKGKTESLLQTITDSMSNVSCQSSEQEICRDESAALKLKPIAIASILVAGVAGIAIPLIGKHRMFLRTDGSLFVATKAFAAGVILATGFVHMLADGNEALTDPCLPEHPWSKFPFSGFFAMIASLLTLLVDFVGTQYYERKQGLGRGSTGESGRVESVESDSEFGTVPVLEGRDLHAKVFGAEEGGGMHIVGMHAHAAHHRHSHPHGQDGCDWLLRSRGHEEGHQRGHSHGHGHDFGVEDGDNGRRHVVVSQILELGIVSHSVIIGLSLGVSQSPCTVRPLIAALSFHQFFEGFALGGCISQAQFKTLSAAIMACFFAITTPAGIVIGTAIASSYNPYSPAGLITEGILDSLSAGILVYMALVDLIAADFLSKTMSCNFRLQLVSYLMLFLGAGLMSSLAIWA</sequence>
<feature type="transmembrane region" description="Helical" evidence="8">
    <location>
        <begin position="143"/>
        <end position="164"/>
    </location>
</feature>
<comment type="similarity">
    <text evidence="2 8">Belongs to the ZIP transporter (TC 2.A.5) family.</text>
</comment>
<dbReference type="OrthoDB" id="448280at2759"/>
<dbReference type="GO" id="GO:0005886">
    <property type="term" value="C:plasma membrane"/>
    <property type="evidence" value="ECO:0007669"/>
    <property type="project" value="TreeGrafter"/>
</dbReference>
<name>A0A8J6D556_9ROSI</name>
<feature type="transmembrane region" description="Helical" evidence="8">
    <location>
        <begin position="102"/>
        <end position="123"/>
    </location>
</feature>
<feature type="region of interest" description="Disordered" evidence="9">
    <location>
        <begin position="252"/>
        <end position="271"/>
    </location>
</feature>
<keyword evidence="5 8" id="KW-1133">Transmembrane helix</keyword>
<evidence type="ECO:0000256" key="4">
    <source>
        <dbReference type="ARBA" id="ARBA00022692"/>
    </source>
</evidence>
<dbReference type="Proteomes" id="UP000701853">
    <property type="component" value="Chromosome 5"/>
</dbReference>